<protein>
    <submittedName>
        <fullName evidence="3">Retrovirus-related Pol polyprotein from transposon TNT 1-94</fullName>
    </submittedName>
</protein>
<reference evidence="3" key="1">
    <citation type="submission" date="2020-06" db="EMBL/GenBank/DDBJ databases">
        <authorList>
            <person name="Li T."/>
            <person name="Hu X."/>
            <person name="Zhang T."/>
            <person name="Song X."/>
            <person name="Zhang H."/>
            <person name="Dai N."/>
            <person name="Sheng W."/>
            <person name="Hou X."/>
            <person name="Wei L."/>
        </authorList>
    </citation>
    <scope>NUCLEOTIDE SEQUENCE</scope>
    <source>
        <strain evidence="3">G02</strain>
        <tissue evidence="3">Leaf</tissue>
    </source>
</reference>
<evidence type="ECO:0000259" key="2">
    <source>
        <dbReference type="PROSITE" id="PS50994"/>
    </source>
</evidence>
<dbReference type="PANTHER" id="PTHR42648">
    <property type="entry name" value="TRANSPOSASE, PUTATIVE-RELATED"/>
    <property type="match status" value="1"/>
</dbReference>
<dbReference type="Gene3D" id="3.30.420.10">
    <property type="entry name" value="Ribonuclease H-like superfamily/Ribonuclease H"/>
    <property type="match status" value="1"/>
</dbReference>
<dbReference type="Pfam" id="PF25597">
    <property type="entry name" value="SH3_retrovirus"/>
    <property type="match status" value="1"/>
</dbReference>
<feature type="compositionally biased region" description="Basic and acidic residues" evidence="1">
    <location>
        <begin position="238"/>
        <end position="249"/>
    </location>
</feature>
<dbReference type="GO" id="GO:0015074">
    <property type="term" value="P:DNA integration"/>
    <property type="evidence" value="ECO:0007669"/>
    <property type="project" value="InterPro"/>
</dbReference>
<evidence type="ECO:0000256" key="1">
    <source>
        <dbReference type="SAM" id="MobiDB-lite"/>
    </source>
</evidence>
<evidence type="ECO:0000313" key="3">
    <source>
        <dbReference type="EMBL" id="KAL0378969.1"/>
    </source>
</evidence>
<accession>A0AAW2RG25</accession>
<dbReference type="PANTHER" id="PTHR42648:SF20">
    <property type="entry name" value="RNA-DIRECTED DNA POLYMERASE"/>
    <property type="match status" value="1"/>
</dbReference>
<dbReference type="SUPFAM" id="SSF53098">
    <property type="entry name" value="Ribonuclease H-like"/>
    <property type="match status" value="1"/>
</dbReference>
<comment type="caution">
    <text evidence="3">The sequence shown here is derived from an EMBL/GenBank/DDBJ whole genome shotgun (WGS) entry which is preliminary data.</text>
</comment>
<proteinExistence type="predicted"/>
<dbReference type="GO" id="GO:0003676">
    <property type="term" value="F:nucleic acid binding"/>
    <property type="evidence" value="ECO:0007669"/>
    <property type="project" value="InterPro"/>
</dbReference>
<dbReference type="AlphaFoldDB" id="A0AAW2RG25"/>
<dbReference type="InterPro" id="IPR012337">
    <property type="entry name" value="RNaseH-like_sf"/>
</dbReference>
<dbReference type="PROSITE" id="PS50994">
    <property type="entry name" value="INTEGRASE"/>
    <property type="match status" value="1"/>
</dbReference>
<name>A0AAW2RG25_SESRA</name>
<feature type="domain" description="Integrase catalytic" evidence="2">
    <location>
        <begin position="1"/>
        <end position="123"/>
    </location>
</feature>
<sequence>MKNKDEALDKFILFKNEVETQTVKKLKRLRSDRGGEYESSKFNKYYQTFGIIHEETSPYSPSSNGVAERKNRTFKDTINSLLLTSGLPKYLREEALNTACHILNRVPLKYNTSTPFELWKGRKPSLKYFQVWECLANVLVPEHKRKKLGPKTVDVVFLGYVETSYALRFLVIKSEISSIEVNTIVEFCDIVFIEDVFFKKIGISSSVLLDDSLASTSIPENVEKMTNVGVNPSSTSLTHEELDEPRQCR</sequence>
<dbReference type="InterPro" id="IPR039537">
    <property type="entry name" value="Retrotran_Ty1/copia-like"/>
</dbReference>
<dbReference type="InterPro" id="IPR057670">
    <property type="entry name" value="SH3_retrovirus"/>
</dbReference>
<organism evidence="3">
    <name type="scientific">Sesamum radiatum</name>
    <name type="common">Black benniseed</name>
    <dbReference type="NCBI Taxonomy" id="300843"/>
    <lineage>
        <taxon>Eukaryota</taxon>
        <taxon>Viridiplantae</taxon>
        <taxon>Streptophyta</taxon>
        <taxon>Embryophyta</taxon>
        <taxon>Tracheophyta</taxon>
        <taxon>Spermatophyta</taxon>
        <taxon>Magnoliopsida</taxon>
        <taxon>eudicotyledons</taxon>
        <taxon>Gunneridae</taxon>
        <taxon>Pentapetalae</taxon>
        <taxon>asterids</taxon>
        <taxon>lamiids</taxon>
        <taxon>Lamiales</taxon>
        <taxon>Pedaliaceae</taxon>
        <taxon>Sesamum</taxon>
    </lineage>
</organism>
<dbReference type="InterPro" id="IPR001584">
    <property type="entry name" value="Integrase_cat-core"/>
</dbReference>
<dbReference type="EMBL" id="JACGWJ010000013">
    <property type="protein sequence ID" value="KAL0378969.1"/>
    <property type="molecule type" value="Genomic_DNA"/>
</dbReference>
<dbReference type="InterPro" id="IPR036397">
    <property type="entry name" value="RNaseH_sf"/>
</dbReference>
<gene>
    <name evidence="3" type="ORF">Sradi_3202400</name>
</gene>
<feature type="region of interest" description="Disordered" evidence="1">
    <location>
        <begin position="229"/>
        <end position="249"/>
    </location>
</feature>
<reference evidence="3" key="2">
    <citation type="journal article" date="2024" name="Plant">
        <title>Genomic evolution and insights into agronomic trait innovations of Sesamum species.</title>
        <authorList>
            <person name="Miao H."/>
            <person name="Wang L."/>
            <person name="Qu L."/>
            <person name="Liu H."/>
            <person name="Sun Y."/>
            <person name="Le M."/>
            <person name="Wang Q."/>
            <person name="Wei S."/>
            <person name="Zheng Y."/>
            <person name="Lin W."/>
            <person name="Duan Y."/>
            <person name="Cao H."/>
            <person name="Xiong S."/>
            <person name="Wang X."/>
            <person name="Wei L."/>
            <person name="Li C."/>
            <person name="Ma Q."/>
            <person name="Ju M."/>
            <person name="Zhao R."/>
            <person name="Li G."/>
            <person name="Mu C."/>
            <person name="Tian Q."/>
            <person name="Mei H."/>
            <person name="Zhang T."/>
            <person name="Gao T."/>
            <person name="Zhang H."/>
        </authorList>
    </citation>
    <scope>NUCLEOTIDE SEQUENCE</scope>
    <source>
        <strain evidence="3">G02</strain>
    </source>
</reference>